<feature type="signal peptide" evidence="1">
    <location>
        <begin position="1"/>
        <end position="17"/>
    </location>
</feature>
<keyword evidence="3" id="KW-1185">Reference proteome</keyword>
<evidence type="ECO:0000256" key="1">
    <source>
        <dbReference type="SAM" id="SignalP"/>
    </source>
</evidence>
<proteinExistence type="predicted"/>
<evidence type="ECO:0000313" key="2">
    <source>
        <dbReference type="EMBL" id="QAA94339.1"/>
    </source>
</evidence>
<gene>
    <name evidence="2" type="ORF">CKA81_11220</name>
</gene>
<protein>
    <recommendedName>
        <fullName evidence="4">Lipoprotein</fullName>
    </recommendedName>
</protein>
<feature type="chain" id="PRO_5019576494" description="Lipoprotein" evidence="1">
    <location>
        <begin position="18"/>
        <end position="171"/>
    </location>
</feature>
<dbReference type="Proteomes" id="UP000283474">
    <property type="component" value="Chromosome"/>
</dbReference>
<dbReference type="AlphaFoldDB" id="A0A410GDJ7"/>
<sequence length="171" mass="18387">MVVLRFALIMLLSGLLAACSPTYDWREMPINDGAISAYFPAKPITQARDLTFSGHELSFTLTSAPVDDVLFTVAYAALPAPMQDDAAASKAFADAVVQSLYRNLGAEVPQDLPATGQPFMIEGMSPQGPVRLRATVWLTEHALIEALVTGDSATFPEAEADEFLRGVKVAR</sequence>
<organism evidence="2 3">
    <name type="scientific">Pollutimonas thiosulfatoxidans</name>
    <dbReference type="NCBI Taxonomy" id="2028345"/>
    <lineage>
        <taxon>Bacteria</taxon>
        <taxon>Pseudomonadati</taxon>
        <taxon>Pseudomonadota</taxon>
        <taxon>Betaproteobacteria</taxon>
        <taxon>Burkholderiales</taxon>
        <taxon>Alcaligenaceae</taxon>
        <taxon>Pollutimonas</taxon>
    </lineage>
</organism>
<reference evidence="2 3" key="1">
    <citation type="submission" date="2017-08" db="EMBL/GenBank/DDBJ databases">
        <authorList>
            <person name="Park S.-J."/>
            <person name="Kim H."/>
        </authorList>
    </citation>
    <scope>NUCLEOTIDE SEQUENCE [LARGE SCALE GENOMIC DNA]</scope>
    <source>
        <strain evidence="3">ye3</strain>
    </source>
</reference>
<evidence type="ECO:0000313" key="3">
    <source>
        <dbReference type="Proteomes" id="UP000283474"/>
    </source>
</evidence>
<dbReference type="KEGG" id="pus:CKA81_11220"/>
<name>A0A410GDJ7_9BURK</name>
<evidence type="ECO:0008006" key="4">
    <source>
        <dbReference type="Google" id="ProtNLM"/>
    </source>
</evidence>
<accession>A0A410GDJ7</accession>
<dbReference type="PROSITE" id="PS51257">
    <property type="entry name" value="PROKAR_LIPOPROTEIN"/>
    <property type="match status" value="1"/>
</dbReference>
<dbReference type="EMBL" id="CP022987">
    <property type="protein sequence ID" value="QAA94339.1"/>
    <property type="molecule type" value="Genomic_DNA"/>
</dbReference>
<keyword evidence="1" id="KW-0732">Signal</keyword>